<reference evidence="1 2" key="1">
    <citation type="journal article" date="2020" name="Nature">
        <title>Six reference-quality genomes reveal evolution of bat adaptations.</title>
        <authorList>
            <person name="Jebb D."/>
            <person name="Huang Z."/>
            <person name="Pippel M."/>
            <person name="Hughes G.M."/>
            <person name="Lavrichenko K."/>
            <person name="Devanna P."/>
            <person name="Winkler S."/>
            <person name="Jermiin L.S."/>
            <person name="Skirmuntt E.C."/>
            <person name="Katzourakis A."/>
            <person name="Burkitt-Gray L."/>
            <person name="Ray D.A."/>
            <person name="Sullivan K.A.M."/>
            <person name="Roscito J.G."/>
            <person name="Kirilenko B.M."/>
            <person name="Davalos L.M."/>
            <person name="Corthals A.P."/>
            <person name="Power M.L."/>
            <person name="Jones G."/>
            <person name="Ransome R.D."/>
            <person name="Dechmann D.K.N."/>
            <person name="Locatelli A.G."/>
            <person name="Puechmaille S.J."/>
            <person name="Fedrigo O."/>
            <person name="Jarvis E.D."/>
            <person name="Hiller M."/>
            <person name="Vernes S.C."/>
            <person name="Myers E.W."/>
            <person name="Teeling E.C."/>
        </authorList>
    </citation>
    <scope>NUCLEOTIDE SEQUENCE [LARGE SCALE GENOMIC DNA]</scope>
    <source>
        <strain evidence="1">MMolMol1</strain>
        <tissue evidence="1">Muscle</tissue>
    </source>
</reference>
<accession>A0A7J8IVX6</accession>
<dbReference type="InParanoid" id="A0A7J8IVX6"/>
<dbReference type="EMBL" id="JACASF010000003">
    <property type="protein sequence ID" value="KAF6488773.1"/>
    <property type="molecule type" value="Genomic_DNA"/>
</dbReference>
<dbReference type="Proteomes" id="UP000550707">
    <property type="component" value="Unassembled WGS sequence"/>
</dbReference>
<protein>
    <submittedName>
        <fullName evidence="1">Uncharacterized protein</fullName>
    </submittedName>
</protein>
<gene>
    <name evidence="1" type="ORF">HJG59_001234</name>
</gene>
<sequence>MLIYLRDLDRHYDLITSPAHFPQLKARDAAEEKELLRSPGVERYELRTQQICKISAESFPQGEATPTPRWDLNLPNPRIC</sequence>
<evidence type="ECO:0000313" key="1">
    <source>
        <dbReference type="EMBL" id="KAF6488773.1"/>
    </source>
</evidence>
<comment type="caution">
    <text evidence="1">The sequence shown here is derived from an EMBL/GenBank/DDBJ whole genome shotgun (WGS) entry which is preliminary data.</text>
</comment>
<organism evidence="1 2">
    <name type="scientific">Molossus molossus</name>
    <name type="common">Pallas' mastiff bat</name>
    <name type="synonym">Vespertilio molossus</name>
    <dbReference type="NCBI Taxonomy" id="27622"/>
    <lineage>
        <taxon>Eukaryota</taxon>
        <taxon>Metazoa</taxon>
        <taxon>Chordata</taxon>
        <taxon>Craniata</taxon>
        <taxon>Vertebrata</taxon>
        <taxon>Euteleostomi</taxon>
        <taxon>Mammalia</taxon>
        <taxon>Eutheria</taxon>
        <taxon>Laurasiatheria</taxon>
        <taxon>Chiroptera</taxon>
        <taxon>Yangochiroptera</taxon>
        <taxon>Molossidae</taxon>
        <taxon>Molossus</taxon>
    </lineage>
</organism>
<evidence type="ECO:0000313" key="2">
    <source>
        <dbReference type="Proteomes" id="UP000550707"/>
    </source>
</evidence>
<name>A0A7J8IVX6_MOLMO</name>
<proteinExistence type="predicted"/>
<dbReference type="AlphaFoldDB" id="A0A7J8IVX6"/>
<keyword evidence="2" id="KW-1185">Reference proteome</keyword>